<dbReference type="EMBL" id="KN834778">
    <property type="protein sequence ID" value="KIK59695.1"/>
    <property type="molecule type" value="Genomic_DNA"/>
</dbReference>
<evidence type="ECO:0000256" key="1">
    <source>
        <dbReference type="SAM" id="MobiDB-lite"/>
    </source>
</evidence>
<reference evidence="2 3" key="1">
    <citation type="submission" date="2014-04" db="EMBL/GenBank/DDBJ databases">
        <title>Evolutionary Origins and Diversification of the Mycorrhizal Mutualists.</title>
        <authorList>
            <consortium name="DOE Joint Genome Institute"/>
            <consortium name="Mycorrhizal Genomics Consortium"/>
            <person name="Kohler A."/>
            <person name="Kuo A."/>
            <person name="Nagy L.G."/>
            <person name="Floudas D."/>
            <person name="Copeland A."/>
            <person name="Barry K.W."/>
            <person name="Cichocki N."/>
            <person name="Veneault-Fourrey C."/>
            <person name="LaButti K."/>
            <person name="Lindquist E.A."/>
            <person name="Lipzen A."/>
            <person name="Lundell T."/>
            <person name="Morin E."/>
            <person name="Murat C."/>
            <person name="Riley R."/>
            <person name="Ohm R."/>
            <person name="Sun H."/>
            <person name="Tunlid A."/>
            <person name="Henrissat B."/>
            <person name="Grigoriev I.V."/>
            <person name="Hibbett D.S."/>
            <person name="Martin F."/>
        </authorList>
    </citation>
    <scope>NUCLEOTIDE SEQUENCE [LARGE SCALE GENOMIC DNA]</scope>
    <source>
        <strain evidence="2 3">FD-317 M1</strain>
    </source>
</reference>
<evidence type="ECO:0000313" key="3">
    <source>
        <dbReference type="Proteomes" id="UP000053593"/>
    </source>
</evidence>
<name>A0A0D0B830_9AGAR</name>
<dbReference type="OrthoDB" id="10579897at2759"/>
<evidence type="ECO:0000313" key="2">
    <source>
        <dbReference type="EMBL" id="KIK59695.1"/>
    </source>
</evidence>
<gene>
    <name evidence="2" type="ORF">GYMLUDRAFT_244914</name>
</gene>
<accession>A0A0D0B830</accession>
<proteinExistence type="predicted"/>
<dbReference type="AlphaFoldDB" id="A0A0D0B830"/>
<feature type="compositionally biased region" description="Basic and acidic residues" evidence="1">
    <location>
        <begin position="153"/>
        <end position="168"/>
    </location>
</feature>
<feature type="region of interest" description="Disordered" evidence="1">
    <location>
        <begin position="149"/>
        <end position="168"/>
    </location>
</feature>
<feature type="compositionally biased region" description="Polar residues" evidence="1">
    <location>
        <begin position="30"/>
        <end position="41"/>
    </location>
</feature>
<dbReference type="Proteomes" id="UP000053593">
    <property type="component" value="Unassembled WGS sequence"/>
</dbReference>
<protein>
    <submittedName>
        <fullName evidence="2">Uncharacterized protein</fullName>
    </submittedName>
</protein>
<feature type="region of interest" description="Disordered" evidence="1">
    <location>
        <begin position="17"/>
        <end position="55"/>
    </location>
</feature>
<sequence>MVASPLLKRPNWVKKFSKKRSANEEKPSLVSHQNAGSSDSAPSRDMVHPLHSSPKSHKRTLSWLKRASISFENAFQRIDDCDMFNSTSFEEALKLQLCDVKAWKPMPSYYHGSTLSIFASTGEIVDPFRREPPSDALFNSRPLSADSTVLRSDISDGSERGESLSEAK</sequence>
<dbReference type="HOGENOM" id="CLU_1586669_0_0_1"/>
<organism evidence="2 3">
    <name type="scientific">Collybiopsis luxurians FD-317 M1</name>
    <dbReference type="NCBI Taxonomy" id="944289"/>
    <lineage>
        <taxon>Eukaryota</taxon>
        <taxon>Fungi</taxon>
        <taxon>Dikarya</taxon>
        <taxon>Basidiomycota</taxon>
        <taxon>Agaricomycotina</taxon>
        <taxon>Agaricomycetes</taxon>
        <taxon>Agaricomycetidae</taxon>
        <taxon>Agaricales</taxon>
        <taxon>Marasmiineae</taxon>
        <taxon>Omphalotaceae</taxon>
        <taxon>Collybiopsis</taxon>
        <taxon>Collybiopsis luxurians</taxon>
    </lineage>
</organism>
<keyword evidence="3" id="KW-1185">Reference proteome</keyword>